<dbReference type="KEGG" id="cdep:91090115"/>
<dbReference type="Proteomes" id="UP000094043">
    <property type="component" value="Chromosome 8"/>
</dbReference>
<evidence type="ECO:0000313" key="2">
    <source>
        <dbReference type="Proteomes" id="UP000094043"/>
    </source>
</evidence>
<proteinExistence type="predicted"/>
<organism evidence="1 2">
    <name type="scientific">Cryptococcus depauperatus CBS 7841</name>
    <dbReference type="NCBI Taxonomy" id="1295531"/>
    <lineage>
        <taxon>Eukaryota</taxon>
        <taxon>Fungi</taxon>
        <taxon>Dikarya</taxon>
        <taxon>Basidiomycota</taxon>
        <taxon>Agaricomycotina</taxon>
        <taxon>Tremellomycetes</taxon>
        <taxon>Tremellales</taxon>
        <taxon>Cryptococcaceae</taxon>
        <taxon>Cryptococcus</taxon>
    </lineage>
</organism>
<protein>
    <submittedName>
        <fullName evidence="1">Uncharacterized protein</fullName>
    </submittedName>
</protein>
<dbReference type="AlphaFoldDB" id="A0A1E3HJP0"/>
<accession>A0A1E3HJP0</accession>
<sequence>MSSNFNDSAQSCPIDQQIRDELNSATSWVESGKDELDEAIPKADTGLSMYADNRGALKSCQSAMTSLLTSLGGGQGNIDSIMSHFAESRKTVKEPFEEYGEHLNPHQSGTLEFVGSALDNAEPHLEKAELLLSGSMANGTG</sequence>
<reference evidence="1" key="2">
    <citation type="journal article" date="2022" name="Elife">
        <title>Obligate sexual reproduction of a homothallic fungus closely related to the Cryptococcus pathogenic species complex.</title>
        <authorList>
            <person name="Passer A.R."/>
            <person name="Clancey S.A."/>
            <person name="Shea T."/>
            <person name="David-Palma M."/>
            <person name="Averette A.F."/>
            <person name="Boekhout T."/>
            <person name="Porcel B.M."/>
            <person name="Nowrousian M."/>
            <person name="Cuomo C.A."/>
            <person name="Sun S."/>
            <person name="Heitman J."/>
            <person name="Coelho M.A."/>
        </authorList>
    </citation>
    <scope>NUCLEOTIDE SEQUENCE</scope>
    <source>
        <strain evidence="1">CBS 7841</strain>
    </source>
</reference>
<reference evidence="1" key="3">
    <citation type="submission" date="2024-01" db="EMBL/GenBank/DDBJ databases">
        <authorList>
            <person name="Coelho M.A."/>
            <person name="David-Palma M."/>
            <person name="Shea T."/>
            <person name="Sun S."/>
            <person name="Cuomo C.A."/>
            <person name="Heitman J."/>
        </authorList>
    </citation>
    <scope>NUCLEOTIDE SEQUENCE</scope>
    <source>
        <strain evidence="1">CBS 7841</strain>
    </source>
</reference>
<name>A0A1E3HJP0_9TREE</name>
<evidence type="ECO:0000313" key="1">
    <source>
        <dbReference type="EMBL" id="WVN90665.1"/>
    </source>
</evidence>
<dbReference type="RefSeq" id="XP_066071365.1">
    <property type="nucleotide sequence ID" value="XM_066215268.1"/>
</dbReference>
<dbReference type="VEuPathDB" id="FungiDB:L203_06421"/>
<reference evidence="1" key="1">
    <citation type="submission" date="2016-06" db="EMBL/GenBank/DDBJ databases">
        <authorList>
            <person name="Cuomo C."/>
            <person name="Litvintseva A."/>
            <person name="Heitman J."/>
            <person name="Chen Y."/>
            <person name="Sun S."/>
            <person name="Springer D."/>
            <person name="Dromer F."/>
            <person name="Young S."/>
            <person name="Zeng Q."/>
            <person name="Chapman S."/>
            <person name="Gujja S."/>
            <person name="Saif S."/>
            <person name="Birren B."/>
        </authorList>
    </citation>
    <scope>NUCLEOTIDE SEQUENCE</scope>
    <source>
        <strain evidence="1">CBS 7841</strain>
    </source>
</reference>
<keyword evidence="2" id="KW-1185">Reference proteome</keyword>
<dbReference type="EMBL" id="CP143791">
    <property type="protein sequence ID" value="WVN90665.1"/>
    <property type="molecule type" value="Genomic_DNA"/>
</dbReference>
<dbReference type="GeneID" id="91090115"/>
<gene>
    <name evidence="1" type="ORF">L203_105907</name>
</gene>